<evidence type="ECO:0000313" key="4">
    <source>
        <dbReference type="EMBL" id="KAJ4484417.1"/>
    </source>
</evidence>
<evidence type="ECO:0000256" key="2">
    <source>
        <dbReference type="SAM" id="MobiDB-lite"/>
    </source>
</evidence>
<reference evidence="4" key="1">
    <citation type="submission" date="2022-08" db="EMBL/GenBank/DDBJ databases">
        <authorList>
            <consortium name="DOE Joint Genome Institute"/>
            <person name="Min B."/>
            <person name="Riley R."/>
            <person name="Sierra-Patev S."/>
            <person name="Naranjo-Ortiz M."/>
            <person name="Looney B."/>
            <person name="Konkel Z."/>
            <person name="Slot J.C."/>
            <person name="Sakamoto Y."/>
            <person name="Steenwyk J.L."/>
            <person name="Rokas A."/>
            <person name="Carro J."/>
            <person name="Camarero S."/>
            <person name="Ferreira P."/>
            <person name="Molpeceres G."/>
            <person name="Ruiz-Duenas F.J."/>
            <person name="Serrano A."/>
            <person name="Henrissat B."/>
            <person name="Drula E."/>
            <person name="Hughes K.W."/>
            <person name="Mata J.L."/>
            <person name="Ishikawa N.K."/>
            <person name="Vargas-Isla R."/>
            <person name="Ushijima S."/>
            <person name="Smith C.A."/>
            <person name="Ahrendt S."/>
            <person name="Andreopoulos W."/>
            <person name="He G."/>
            <person name="Labutti K."/>
            <person name="Lipzen A."/>
            <person name="Ng V."/>
            <person name="Sandor L."/>
            <person name="Barry K."/>
            <person name="Martinez A.T."/>
            <person name="Xiao Y."/>
            <person name="Gibbons J.G."/>
            <person name="Terashima K."/>
            <person name="Hibbett D.S."/>
            <person name="Grigoriev I.V."/>
        </authorList>
    </citation>
    <scope>NUCLEOTIDE SEQUENCE</scope>
    <source>
        <strain evidence="4">Sp2 HRB7682 ss15</strain>
    </source>
</reference>
<dbReference type="SUPFAM" id="SSF49879">
    <property type="entry name" value="SMAD/FHA domain"/>
    <property type="match status" value="1"/>
</dbReference>
<dbReference type="Gene3D" id="2.60.200.20">
    <property type="match status" value="1"/>
</dbReference>
<feature type="region of interest" description="Disordered" evidence="2">
    <location>
        <begin position="683"/>
        <end position="750"/>
    </location>
</feature>
<feature type="compositionally biased region" description="Acidic residues" evidence="2">
    <location>
        <begin position="489"/>
        <end position="505"/>
    </location>
</feature>
<dbReference type="PROSITE" id="PS50006">
    <property type="entry name" value="FHA_DOMAIN"/>
    <property type="match status" value="1"/>
</dbReference>
<feature type="coiled-coil region" evidence="1">
    <location>
        <begin position="544"/>
        <end position="592"/>
    </location>
</feature>
<evidence type="ECO:0000313" key="5">
    <source>
        <dbReference type="Proteomes" id="UP001150238"/>
    </source>
</evidence>
<sequence length="843" mass="92018">MPAPAPFPSPFPALYLYPINDSFIPKHISLLHNAHVKIGRQTNAKTTPGERNGYFDSKVLSRQHAEVWEEGNKIFIKDVKSSNGTFINGERLSLEGLESDPFELKSDDNVEFGIDIIGEDNKTIVHHKVAARVMCILSEQDAQIAARAEQYQMQQMQQFAGPSSSLSPASNGSMINQTGPSSGPGSSNSASFNFSGQQPPRRPQMSQQGISGMGGMGGSMRPPGKSGLTFDHILNRLQGELQKSRETGAELHTLTGAMSDIHDTLGGGNLPTTAPPFPHALPPVRPPQSAAPPPSQPDVPSAPSGQDSQDSTSNEPLATSTTTTHFQMSSASSSALLVELQTQLKDTQTSLSQHIDKIRVLEDALKEQEAIRHEVRLLRDMMDTVQRHDESSQNTTSHKTRRQSNAEPQGGFDVDEEEETDAFDDEFEDDSRSVGTAVPHELERVDEEDEESASTADDESLPSQVDELDLEMAVQEEARLQPSAPDGAFDGEFEDNEVEEEEEQPQELGRPRTPEPSHLGMSTSRSKVLSSPSKHSQGLSSTVVDELTTRLTTLSAQLESALALSSTLQAQHSTAQSTISALESKVEALESLVTATLSAQQRPPAVTTEEQTAPQRAERESLISMVVEWKKSVEGQWSNVQEEWNQERERLNRAREEWESKVRLVDDGLERMERMRNVALSKDTPFFHGNGDIKHGLVTPPSPRSLSSDSNRPRRKRSGSSRGRTGSKRRSLSRGAETDDTEATLANEEPHVFEKAASKLIASTQINQHSELASGSPLAVSEPSANPFARSNHAEDSLVSGRTTRAPSINDHNNRVNMQTAVGVLVLSVAAAAVVWRIKPDHV</sequence>
<feature type="compositionally biased region" description="Polar residues" evidence="2">
    <location>
        <begin position="800"/>
        <end position="812"/>
    </location>
</feature>
<reference evidence="4" key="2">
    <citation type="journal article" date="2023" name="Proc. Natl. Acad. Sci. U.S.A.">
        <title>A global phylogenomic analysis of the shiitake genus Lentinula.</title>
        <authorList>
            <person name="Sierra-Patev S."/>
            <person name="Min B."/>
            <person name="Naranjo-Ortiz M."/>
            <person name="Looney B."/>
            <person name="Konkel Z."/>
            <person name="Slot J.C."/>
            <person name="Sakamoto Y."/>
            <person name="Steenwyk J.L."/>
            <person name="Rokas A."/>
            <person name="Carro J."/>
            <person name="Camarero S."/>
            <person name="Ferreira P."/>
            <person name="Molpeceres G."/>
            <person name="Ruiz-Duenas F.J."/>
            <person name="Serrano A."/>
            <person name="Henrissat B."/>
            <person name="Drula E."/>
            <person name="Hughes K.W."/>
            <person name="Mata J.L."/>
            <person name="Ishikawa N.K."/>
            <person name="Vargas-Isla R."/>
            <person name="Ushijima S."/>
            <person name="Smith C.A."/>
            <person name="Donoghue J."/>
            <person name="Ahrendt S."/>
            <person name="Andreopoulos W."/>
            <person name="He G."/>
            <person name="LaButti K."/>
            <person name="Lipzen A."/>
            <person name="Ng V."/>
            <person name="Riley R."/>
            <person name="Sandor L."/>
            <person name="Barry K."/>
            <person name="Martinez A.T."/>
            <person name="Xiao Y."/>
            <person name="Gibbons J.G."/>
            <person name="Terashima K."/>
            <person name="Grigoriev I.V."/>
            <person name="Hibbett D."/>
        </authorList>
    </citation>
    <scope>NUCLEOTIDE SEQUENCE</scope>
    <source>
        <strain evidence="4">Sp2 HRB7682 ss15</strain>
    </source>
</reference>
<feature type="compositionally biased region" description="Pro residues" evidence="2">
    <location>
        <begin position="273"/>
        <end position="297"/>
    </location>
</feature>
<keyword evidence="1" id="KW-0175">Coiled coil</keyword>
<feature type="compositionally biased region" description="Low complexity" evidence="2">
    <location>
        <begin position="156"/>
        <end position="210"/>
    </location>
</feature>
<feature type="compositionally biased region" description="Acidic residues" evidence="2">
    <location>
        <begin position="413"/>
        <end position="429"/>
    </location>
</feature>
<feature type="region of interest" description="Disordered" evidence="2">
    <location>
        <begin position="259"/>
        <end position="326"/>
    </location>
</feature>
<dbReference type="GO" id="GO:0005737">
    <property type="term" value="C:cytoplasm"/>
    <property type="evidence" value="ECO:0007669"/>
    <property type="project" value="TreeGrafter"/>
</dbReference>
<dbReference type="PANTHER" id="PTHR15715">
    <property type="entry name" value="CENTROSOMAL PROTEIN OF 170 KDA"/>
    <property type="match status" value="1"/>
</dbReference>
<dbReference type="InterPro" id="IPR051176">
    <property type="entry name" value="Cent_Immune-Sig_Mod"/>
</dbReference>
<feature type="domain" description="FHA" evidence="3">
    <location>
        <begin position="36"/>
        <end position="92"/>
    </location>
</feature>
<gene>
    <name evidence="4" type="ORF">C8J55DRAFT_559577</name>
</gene>
<dbReference type="Proteomes" id="UP001150238">
    <property type="component" value="Unassembled WGS sequence"/>
</dbReference>
<protein>
    <recommendedName>
        <fullName evidence="3">FHA domain-containing protein</fullName>
    </recommendedName>
</protein>
<proteinExistence type="predicted"/>
<feature type="compositionally biased region" description="Polar residues" evidence="2">
    <location>
        <begin position="392"/>
        <end position="407"/>
    </location>
</feature>
<organism evidence="4 5">
    <name type="scientific">Lentinula lateritia</name>
    <dbReference type="NCBI Taxonomy" id="40482"/>
    <lineage>
        <taxon>Eukaryota</taxon>
        <taxon>Fungi</taxon>
        <taxon>Dikarya</taxon>
        <taxon>Basidiomycota</taxon>
        <taxon>Agaricomycotina</taxon>
        <taxon>Agaricomycetes</taxon>
        <taxon>Agaricomycetidae</taxon>
        <taxon>Agaricales</taxon>
        <taxon>Marasmiineae</taxon>
        <taxon>Omphalotaceae</taxon>
        <taxon>Lentinula</taxon>
    </lineage>
</organism>
<feature type="compositionally biased region" description="Polar residues" evidence="2">
    <location>
        <begin position="520"/>
        <end position="543"/>
    </location>
</feature>
<dbReference type="InterPro" id="IPR000253">
    <property type="entry name" value="FHA_dom"/>
</dbReference>
<evidence type="ECO:0000259" key="3">
    <source>
        <dbReference type="PROSITE" id="PS50006"/>
    </source>
</evidence>
<accession>A0A9W9AN12</accession>
<dbReference type="InterPro" id="IPR008984">
    <property type="entry name" value="SMAD_FHA_dom_sf"/>
</dbReference>
<feature type="region of interest" description="Disordered" evidence="2">
    <location>
        <begin position="156"/>
        <end position="229"/>
    </location>
</feature>
<comment type="caution">
    <text evidence="4">The sequence shown here is derived from an EMBL/GenBank/DDBJ whole genome shotgun (WGS) entry which is preliminary data.</text>
</comment>
<name>A0A9W9AN12_9AGAR</name>
<dbReference type="Pfam" id="PF00498">
    <property type="entry name" value="FHA"/>
    <property type="match status" value="1"/>
</dbReference>
<evidence type="ECO:0000256" key="1">
    <source>
        <dbReference type="SAM" id="Coils"/>
    </source>
</evidence>
<feature type="region of interest" description="Disordered" evidence="2">
    <location>
        <begin position="386"/>
        <end position="543"/>
    </location>
</feature>
<dbReference type="PANTHER" id="PTHR15715:SF37">
    <property type="entry name" value="LD47843P"/>
    <property type="match status" value="1"/>
</dbReference>
<feature type="region of interest" description="Disordered" evidence="2">
    <location>
        <begin position="772"/>
        <end position="812"/>
    </location>
</feature>
<dbReference type="EMBL" id="JANVFS010000012">
    <property type="protein sequence ID" value="KAJ4484417.1"/>
    <property type="molecule type" value="Genomic_DNA"/>
</dbReference>
<dbReference type="AlphaFoldDB" id="A0A9W9AN12"/>
<feature type="compositionally biased region" description="Basic residues" evidence="2">
    <location>
        <begin position="713"/>
        <end position="732"/>
    </location>
</feature>
<dbReference type="SMART" id="SM00240">
    <property type="entry name" value="FHA"/>
    <property type="match status" value="1"/>
</dbReference>
<feature type="compositionally biased region" description="Acidic residues" evidence="2">
    <location>
        <begin position="444"/>
        <end position="470"/>
    </location>
</feature>
<feature type="compositionally biased region" description="Polar residues" evidence="2">
    <location>
        <begin position="305"/>
        <end position="326"/>
    </location>
</feature>